<dbReference type="Gene3D" id="3.40.50.1000">
    <property type="entry name" value="HAD superfamily/HAD-like"/>
    <property type="match status" value="1"/>
</dbReference>
<evidence type="ECO:0000313" key="2">
    <source>
        <dbReference type="Proteomes" id="UP000054279"/>
    </source>
</evidence>
<name>A0A0C9U685_SPHS4</name>
<dbReference type="AlphaFoldDB" id="A0A0C9U685"/>
<dbReference type="Proteomes" id="UP000054279">
    <property type="component" value="Unassembled WGS sequence"/>
</dbReference>
<dbReference type="PANTHER" id="PTHR43481:SF4">
    <property type="entry name" value="GLYCEROL-1-PHOSPHATE PHOSPHOHYDROLASE 1-RELATED"/>
    <property type="match status" value="1"/>
</dbReference>
<dbReference type="InterPro" id="IPR051806">
    <property type="entry name" value="HAD-like_SPP"/>
</dbReference>
<dbReference type="GO" id="GO:0050308">
    <property type="term" value="F:sugar-phosphatase activity"/>
    <property type="evidence" value="ECO:0007669"/>
    <property type="project" value="TreeGrafter"/>
</dbReference>
<gene>
    <name evidence="1" type="ORF">M422DRAFT_781425</name>
</gene>
<dbReference type="PANTHER" id="PTHR43481">
    <property type="entry name" value="FRUCTOSE-1-PHOSPHATE PHOSPHATASE"/>
    <property type="match status" value="1"/>
</dbReference>
<evidence type="ECO:0000313" key="1">
    <source>
        <dbReference type="EMBL" id="KIJ38498.1"/>
    </source>
</evidence>
<dbReference type="SUPFAM" id="SSF56784">
    <property type="entry name" value="HAD-like"/>
    <property type="match status" value="1"/>
</dbReference>
<dbReference type="InterPro" id="IPR006439">
    <property type="entry name" value="HAD-SF_hydro_IA"/>
</dbReference>
<protein>
    <recommendedName>
        <fullName evidence="3">Glycerol-1-phosphatase</fullName>
    </recommendedName>
</protein>
<proteinExistence type="predicted"/>
<organism evidence="1 2">
    <name type="scientific">Sphaerobolus stellatus (strain SS14)</name>
    <dbReference type="NCBI Taxonomy" id="990650"/>
    <lineage>
        <taxon>Eukaryota</taxon>
        <taxon>Fungi</taxon>
        <taxon>Dikarya</taxon>
        <taxon>Basidiomycota</taxon>
        <taxon>Agaricomycotina</taxon>
        <taxon>Agaricomycetes</taxon>
        <taxon>Phallomycetidae</taxon>
        <taxon>Geastrales</taxon>
        <taxon>Sphaerobolaceae</taxon>
        <taxon>Sphaerobolus</taxon>
    </lineage>
</organism>
<dbReference type="OrthoDB" id="40579at2759"/>
<dbReference type="NCBIfam" id="TIGR01509">
    <property type="entry name" value="HAD-SF-IA-v3"/>
    <property type="match status" value="1"/>
</dbReference>
<evidence type="ECO:0008006" key="3">
    <source>
        <dbReference type="Google" id="ProtNLM"/>
    </source>
</evidence>
<dbReference type="InterPro" id="IPR023198">
    <property type="entry name" value="PGP-like_dom2"/>
</dbReference>
<dbReference type="Pfam" id="PF00702">
    <property type="entry name" value="Hydrolase"/>
    <property type="match status" value="1"/>
</dbReference>
<dbReference type="InterPro" id="IPR023214">
    <property type="entry name" value="HAD_sf"/>
</dbReference>
<dbReference type="Gene3D" id="1.10.150.240">
    <property type="entry name" value="Putative phosphatase, domain 2"/>
    <property type="match status" value="1"/>
</dbReference>
<sequence>MPTITVDAILFDMDGTLIDSTPGVIKAWRTFGKEYGFDPEAAIVATHGVRLWDSMKIWCNIDDDVKLKAEAMRFEEVVIEGGPIALPGVLTLLDQIRTGSTASTPGWTVVTSATSFYAPKALVSAGVEVSPYVPITTANDVTRGKPYPDPFATGAKSLNVDPKNCLVVEDAVSGILSGKAAGARVLGVCTSSEREVVATAKPDWIVPDLTHVSVKWVDGKVEVTINDA</sequence>
<dbReference type="InterPro" id="IPR036412">
    <property type="entry name" value="HAD-like_sf"/>
</dbReference>
<dbReference type="SFLD" id="SFLDS00003">
    <property type="entry name" value="Haloacid_Dehalogenase"/>
    <property type="match status" value="1"/>
</dbReference>
<dbReference type="SFLD" id="SFLDG01129">
    <property type="entry name" value="C1.5:_HAD__Beta-PGM__Phosphata"/>
    <property type="match status" value="1"/>
</dbReference>
<dbReference type="EMBL" id="KN837160">
    <property type="protein sequence ID" value="KIJ38498.1"/>
    <property type="molecule type" value="Genomic_DNA"/>
</dbReference>
<accession>A0A0C9U685</accession>
<dbReference type="HOGENOM" id="CLU_045011_13_4_1"/>
<keyword evidence="2" id="KW-1185">Reference proteome</keyword>
<reference evidence="1 2" key="1">
    <citation type="submission" date="2014-06" db="EMBL/GenBank/DDBJ databases">
        <title>Evolutionary Origins and Diversification of the Mycorrhizal Mutualists.</title>
        <authorList>
            <consortium name="DOE Joint Genome Institute"/>
            <consortium name="Mycorrhizal Genomics Consortium"/>
            <person name="Kohler A."/>
            <person name="Kuo A."/>
            <person name="Nagy L.G."/>
            <person name="Floudas D."/>
            <person name="Copeland A."/>
            <person name="Barry K.W."/>
            <person name="Cichocki N."/>
            <person name="Veneault-Fourrey C."/>
            <person name="LaButti K."/>
            <person name="Lindquist E.A."/>
            <person name="Lipzen A."/>
            <person name="Lundell T."/>
            <person name="Morin E."/>
            <person name="Murat C."/>
            <person name="Riley R."/>
            <person name="Ohm R."/>
            <person name="Sun H."/>
            <person name="Tunlid A."/>
            <person name="Henrissat B."/>
            <person name="Grigoriev I.V."/>
            <person name="Hibbett D.S."/>
            <person name="Martin F."/>
        </authorList>
    </citation>
    <scope>NUCLEOTIDE SEQUENCE [LARGE SCALE GENOMIC DNA]</scope>
    <source>
        <strain evidence="1 2">SS14</strain>
    </source>
</reference>